<feature type="compositionally biased region" description="Polar residues" evidence="15">
    <location>
        <begin position="401"/>
        <end position="418"/>
    </location>
</feature>
<dbReference type="PROSITE" id="PS50262">
    <property type="entry name" value="G_PROTEIN_RECEP_F1_2"/>
    <property type="match status" value="1"/>
</dbReference>
<dbReference type="Gene3D" id="1.20.1070.10">
    <property type="entry name" value="Rhodopsin 7-helix transmembrane proteins"/>
    <property type="match status" value="1"/>
</dbReference>
<dbReference type="PROSITE" id="PS00238">
    <property type="entry name" value="OPSIN"/>
    <property type="match status" value="1"/>
</dbReference>
<keyword evidence="12" id="KW-0325">Glycoprotein</keyword>
<evidence type="ECO:0000256" key="11">
    <source>
        <dbReference type="ARBA" id="ARBA00023170"/>
    </source>
</evidence>
<dbReference type="SUPFAM" id="SSF81321">
    <property type="entry name" value="Family A G protein-coupled receptor-like"/>
    <property type="match status" value="1"/>
</dbReference>
<dbReference type="PANTHER" id="PTHR24240">
    <property type="entry name" value="OPSIN"/>
    <property type="match status" value="1"/>
</dbReference>
<evidence type="ECO:0000256" key="9">
    <source>
        <dbReference type="ARBA" id="ARBA00023136"/>
    </source>
</evidence>
<dbReference type="GeneTree" id="ENSGT01150000286935"/>
<evidence type="ECO:0000259" key="17">
    <source>
        <dbReference type="PROSITE" id="PS50262"/>
    </source>
</evidence>
<evidence type="ECO:0000256" key="6">
    <source>
        <dbReference type="ARBA" id="ARBA00022989"/>
    </source>
</evidence>
<dbReference type="InterPro" id="IPR050125">
    <property type="entry name" value="GPCR_opsins"/>
</dbReference>
<dbReference type="AlphaFoldDB" id="A0A8C7DM64"/>
<evidence type="ECO:0000256" key="14">
    <source>
        <dbReference type="RuleBase" id="RU000688"/>
    </source>
</evidence>
<keyword evidence="8 14" id="KW-0297">G-protein coupled receptor</keyword>
<evidence type="ECO:0000256" key="4">
    <source>
        <dbReference type="ARBA" id="ARBA00022692"/>
    </source>
</evidence>
<feature type="transmembrane region" description="Helical" evidence="16">
    <location>
        <begin position="248"/>
        <end position="266"/>
    </location>
</feature>
<dbReference type="KEGG" id="oki:109899002"/>
<reference evidence="18" key="1">
    <citation type="submission" date="2025-08" db="UniProtKB">
        <authorList>
            <consortium name="Ensembl"/>
        </authorList>
    </citation>
    <scope>IDENTIFICATION</scope>
</reference>
<dbReference type="GO" id="GO:0007601">
    <property type="term" value="P:visual perception"/>
    <property type="evidence" value="ECO:0007669"/>
    <property type="project" value="InterPro"/>
</dbReference>
<dbReference type="GeneID" id="109899002"/>
<evidence type="ECO:0000313" key="18">
    <source>
        <dbReference type="Ensembl" id="ENSOKIP00005023423.1"/>
    </source>
</evidence>
<dbReference type="RefSeq" id="XP_020349627.2">
    <property type="nucleotide sequence ID" value="XM_020494038.2"/>
</dbReference>
<dbReference type="FunFam" id="1.20.1070.10:FF:000197">
    <property type="entry name" value="Teleost multiple tissue opsin 2b"/>
    <property type="match status" value="1"/>
</dbReference>
<evidence type="ECO:0000256" key="12">
    <source>
        <dbReference type="ARBA" id="ARBA00023180"/>
    </source>
</evidence>
<evidence type="ECO:0000256" key="2">
    <source>
        <dbReference type="ARBA" id="ARBA00022543"/>
    </source>
</evidence>
<dbReference type="CDD" id="cd15086">
    <property type="entry name" value="7tmA_tmt_opsin"/>
    <property type="match status" value="1"/>
</dbReference>
<dbReference type="InterPro" id="IPR017452">
    <property type="entry name" value="GPCR_Rhodpsn_7TM"/>
</dbReference>
<dbReference type="GO" id="GO:0009881">
    <property type="term" value="F:photoreceptor activity"/>
    <property type="evidence" value="ECO:0007669"/>
    <property type="project" value="UniProtKB-KW"/>
</dbReference>
<keyword evidence="4 14" id="KW-0812">Transmembrane</keyword>
<feature type="transmembrane region" description="Helical" evidence="16">
    <location>
        <begin position="152"/>
        <end position="171"/>
    </location>
</feature>
<keyword evidence="11 14" id="KW-0675">Receptor</keyword>
<keyword evidence="7" id="KW-0157">Chromophore</keyword>
<evidence type="ECO:0000313" key="19">
    <source>
        <dbReference type="Proteomes" id="UP000694557"/>
    </source>
</evidence>
<feature type="transmembrane region" description="Helical" evidence="16">
    <location>
        <begin position="113"/>
        <end position="132"/>
    </location>
</feature>
<dbReference type="InterPro" id="IPR002962">
    <property type="entry name" value="Peropsin"/>
</dbReference>
<organism evidence="18 19">
    <name type="scientific">Oncorhynchus kisutch</name>
    <name type="common">Coho salmon</name>
    <name type="synonym">Salmo kisutch</name>
    <dbReference type="NCBI Taxonomy" id="8019"/>
    <lineage>
        <taxon>Eukaryota</taxon>
        <taxon>Metazoa</taxon>
        <taxon>Chordata</taxon>
        <taxon>Craniata</taxon>
        <taxon>Vertebrata</taxon>
        <taxon>Euteleostomi</taxon>
        <taxon>Actinopterygii</taxon>
        <taxon>Neopterygii</taxon>
        <taxon>Teleostei</taxon>
        <taxon>Protacanthopterygii</taxon>
        <taxon>Salmoniformes</taxon>
        <taxon>Salmonidae</taxon>
        <taxon>Salmoninae</taxon>
        <taxon>Oncorhynchus</taxon>
    </lineage>
</organism>
<dbReference type="GO" id="GO:0004930">
    <property type="term" value="F:G protein-coupled receptor activity"/>
    <property type="evidence" value="ECO:0007669"/>
    <property type="project" value="UniProtKB-KW"/>
</dbReference>
<feature type="transmembrane region" description="Helical" evidence="16">
    <location>
        <begin position="201"/>
        <end position="223"/>
    </location>
</feature>
<dbReference type="Ensembl" id="ENSOKIT00005024863.1">
    <property type="protein sequence ID" value="ENSOKIP00005023423.1"/>
    <property type="gene ID" value="ENSOKIG00005010287.1"/>
</dbReference>
<keyword evidence="19" id="KW-1185">Reference proteome</keyword>
<keyword evidence="3" id="KW-0716">Sensory transduction</keyword>
<evidence type="ECO:0000256" key="10">
    <source>
        <dbReference type="ARBA" id="ARBA00023157"/>
    </source>
</evidence>
<dbReference type="GO" id="GO:0007602">
    <property type="term" value="P:phototransduction"/>
    <property type="evidence" value="ECO:0007669"/>
    <property type="project" value="UniProtKB-KW"/>
</dbReference>
<gene>
    <name evidence="18" type="primary">LOC109899002</name>
</gene>
<keyword evidence="9 16" id="KW-0472">Membrane</keyword>
<dbReference type="GO" id="GO:0016020">
    <property type="term" value="C:membrane"/>
    <property type="evidence" value="ECO:0007669"/>
    <property type="project" value="UniProtKB-SubCell"/>
</dbReference>
<comment type="subcellular location">
    <subcellularLocation>
        <location evidence="1">Membrane</location>
        <topology evidence="1">Multi-pass membrane protein</topology>
    </subcellularLocation>
</comment>
<feature type="domain" description="G-protein coupled receptors family 1 profile" evidence="17">
    <location>
        <begin position="56"/>
        <end position="304"/>
    </location>
</feature>
<name>A0A8C7DM64_ONCKI</name>
<evidence type="ECO:0000256" key="7">
    <source>
        <dbReference type="ARBA" id="ARBA00022991"/>
    </source>
</evidence>
<evidence type="ECO:0000256" key="13">
    <source>
        <dbReference type="ARBA" id="ARBA00023224"/>
    </source>
</evidence>
<evidence type="ECO:0000256" key="5">
    <source>
        <dbReference type="ARBA" id="ARBA00022925"/>
    </source>
</evidence>
<accession>A0A8C7DM64</accession>
<proteinExistence type="inferred from homology"/>
<evidence type="ECO:0000256" key="15">
    <source>
        <dbReference type="SAM" id="MobiDB-lite"/>
    </source>
</evidence>
<keyword evidence="5" id="KW-0681">Retinal protein</keyword>
<dbReference type="Pfam" id="PF00001">
    <property type="entry name" value="7tm_1"/>
    <property type="match status" value="1"/>
</dbReference>
<feature type="region of interest" description="Disordered" evidence="15">
    <location>
        <begin position="401"/>
        <end position="423"/>
    </location>
</feature>
<dbReference type="PRINTS" id="PR01244">
    <property type="entry name" value="PEROPSIN"/>
</dbReference>
<protein>
    <submittedName>
        <fullName evidence="18">Teleost multiple tissue opsin b</fullName>
    </submittedName>
</protein>
<evidence type="ECO:0000256" key="1">
    <source>
        <dbReference type="ARBA" id="ARBA00004141"/>
    </source>
</evidence>
<evidence type="ECO:0000256" key="3">
    <source>
        <dbReference type="ARBA" id="ARBA00022606"/>
    </source>
</evidence>
<dbReference type="PRINTS" id="PR00237">
    <property type="entry name" value="GPCRRHODOPSN"/>
</dbReference>
<keyword evidence="6 16" id="KW-1133">Transmembrane helix</keyword>
<dbReference type="Proteomes" id="UP000694557">
    <property type="component" value="Unassembled WGS sequence"/>
</dbReference>
<evidence type="ECO:0000256" key="16">
    <source>
        <dbReference type="SAM" id="Phobius"/>
    </source>
</evidence>
<keyword evidence="13 14" id="KW-0807">Transducer</keyword>
<keyword evidence="10" id="KW-1015">Disulfide bond</keyword>
<evidence type="ECO:0000256" key="8">
    <source>
        <dbReference type="ARBA" id="ARBA00023040"/>
    </source>
</evidence>
<reference evidence="18" key="2">
    <citation type="submission" date="2025-09" db="UniProtKB">
        <authorList>
            <consortium name="Ensembl"/>
        </authorList>
    </citation>
    <scope>IDENTIFICATION</scope>
</reference>
<dbReference type="InterPro" id="IPR027430">
    <property type="entry name" value="Retinal_BS"/>
</dbReference>
<dbReference type="InterPro" id="IPR000276">
    <property type="entry name" value="GPCR_Rhodpsn"/>
</dbReference>
<comment type="similarity">
    <text evidence="14">Belongs to the G-protein coupled receptor 1 family.</text>
</comment>
<feature type="transmembrane region" description="Helical" evidence="16">
    <location>
        <begin position="286"/>
        <end position="306"/>
    </location>
</feature>
<keyword evidence="2" id="KW-0600">Photoreceptor protein</keyword>
<dbReference type="PROSITE" id="PS00237">
    <property type="entry name" value="G_PROTEIN_RECEP_F1_1"/>
    <property type="match status" value="1"/>
</dbReference>
<feature type="transmembrane region" description="Helical" evidence="16">
    <location>
        <begin position="40"/>
        <end position="64"/>
    </location>
</feature>
<feature type="transmembrane region" description="Helical" evidence="16">
    <location>
        <begin position="76"/>
        <end position="101"/>
    </location>
</feature>
<sequence length="432" mass="46351">MIVSNVSLSCGVSCPWEVSDGKTVVTQGGGSGSLSPTGHLVVAVCLGFIGTFGFLNNLLVLTLFCRYHTLRSPINVLLLSVCVSDLLVCVLGTPFSFAAATQGRWLIGRAGCVWYGFINSCLGIVSLISLAVLSYERCCTMLCRMQADGTDFGTAVAGVCFSWVYALAWTLPPLLGWSSYGPEGPGTTCSVDWRTQTPNNISYIVCLFTFCLLLPFSVIMYSYGKLLSAIKQVSNVSTAVTRRREQRVLVMVVTMVTCYLLCWLPYGVAALLSTFGPRNLLTPEVTIVPSLLAKTSTVINPVIYIYMNRQFYRCFKALLRCSTPDRSSSLKASSPATKTLGTVRNGNGHGVPVVLASVGPPTPTDSANSSLVVADNLPLSPPKIPPRVQTTPPLQITPPVQTTPPLQITPPVQNTPTATPKPRLTLVAHYNG</sequence>